<evidence type="ECO:0000256" key="4">
    <source>
        <dbReference type="ARBA" id="ARBA00022989"/>
    </source>
</evidence>
<evidence type="ECO:0000256" key="2">
    <source>
        <dbReference type="ARBA" id="ARBA00022475"/>
    </source>
</evidence>
<proteinExistence type="predicted"/>
<feature type="transmembrane region" description="Helical" evidence="6">
    <location>
        <begin position="167"/>
        <end position="188"/>
    </location>
</feature>
<dbReference type="EMBL" id="CAEZSC010000025">
    <property type="protein sequence ID" value="CAB4533323.1"/>
    <property type="molecule type" value="Genomic_DNA"/>
</dbReference>
<feature type="transmembrane region" description="Helical" evidence="6">
    <location>
        <begin position="219"/>
        <end position="239"/>
    </location>
</feature>
<evidence type="ECO:0000256" key="6">
    <source>
        <dbReference type="SAM" id="Phobius"/>
    </source>
</evidence>
<keyword evidence="4 6" id="KW-1133">Transmembrane helix</keyword>
<feature type="transmembrane region" description="Helical" evidence="6">
    <location>
        <begin position="21"/>
        <end position="40"/>
    </location>
</feature>
<gene>
    <name evidence="7" type="ORF">UFOPK1380_00554</name>
    <name evidence="8" type="ORF">UFOPK1778_00526</name>
    <name evidence="9" type="ORF">UFOPK2689_00699</name>
</gene>
<comment type="subcellular location">
    <subcellularLocation>
        <location evidence="1">Cell membrane</location>
        <topology evidence="1">Multi-pass membrane protein</topology>
    </subcellularLocation>
</comment>
<evidence type="ECO:0000256" key="3">
    <source>
        <dbReference type="ARBA" id="ARBA00022692"/>
    </source>
</evidence>
<feature type="transmembrane region" description="Helical" evidence="6">
    <location>
        <begin position="46"/>
        <end position="69"/>
    </location>
</feature>
<evidence type="ECO:0000313" key="9">
    <source>
        <dbReference type="EMBL" id="CAB4722996.1"/>
    </source>
</evidence>
<reference evidence="8" key="1">
    <citation type="submission" date="2020-05" db="EMBL/GenBank/DDBJ databases">
        <authorList>
            <person name="Chiriac C."/>
            <person name="Salcher M."/>
            <person name="Ghai R."/>
            <person name="Kavagutti S V."/>
        </authorList>
    </citation>
    <scope>NUCLEOTIDE SEQUENCE</scope>
</reference>
<dbReference type="AlphaFoldDB" id="A0A6J6FMZ6"/>
<dbReference type="PANTHER" id="PTHR32196">
    <property type="entry name" value="ABC TRANSPORTER PERMEASE PROTEIN YPHD-RELATED-RELATED"/>
    <property type="match status" value="1"/>
</dbReference>
<dbReference type="InterPro" id="IPR001851">
    <property type="entry name" value="ABC_transp_permease"/>
</dbReference>
<feature type="transmembrane region" description="Helical" evidence="6">
    <location>
        <begin position="129"/>
        <end position="147"/>
    </location>
</feature>
<keyword evidence="5 6" id="KW-0472">Membrane</keyword>
<evidence type="ECO:0000313" key="7">
    <source>
        <dbReference type="EMBL" id="CAB4533323.1"/>
    </source>
</evidence>
<evidence type="ECO:0000313" key="8">
    <source>
        <dbReference type="EMBL" id="CAB4588333.1"/>
    </source>
</evidence>
<feature type="transmembrane region" description="Helical" evidence="6">
    <location>
        <begin position="76"/>
        <end position="93"/>
    </location>
</feature>
<organism evidence="8">
    <name type="scientific">freshwater metagenome</name>
    <dbReference type="NCBI Taxonomy" id="449393"/>
    <lineage>
        <taxon>unclassified sequences</taxon>
        <taxon>metagenomes</taxon>
        <taxon>ecological metagenomes</taxon>
    </lineage>
</organism>
<feature type="transmembrane region" description="Helical" evidence="6">
    <location>
        <begin position="301"/>
        <end position="319"/>
    </location>
</feature>
<evidence type="ECO:0000256" key="1">
    <source>
        <dbReference type="ARBA" id="ARBA00004651"/>
    </source>
</evidence>
<name>A0A6J6FMZ6_9ZZZZ</name>
<protein>
    <submittedName>
        <fullName evidence="8">Unannotated protein</fullName>
    </submittedName>
</protein>
<keyword evidence="2" id="KW-1003">Cell membrane</keyword>
<feature type="transmembrane region" description="Helical" evidence="6">
    <location>
        <begin position="99"/>
        <end position="122"/>
    </location>
</feature>
<evidence type="ECO:0000256" key="5">
    <source>
        <dbReference type="ARBA" id="ARBA00023136"/>
    </source>
</evidence>
<dbReference type="GO" id="GO:0005886">
    <property type="term" value="C:plasma membrane"/>
    <property type="evidence" value="ECO:0007669"/>
    <property type="project" value="UniProtKB-SubCell"/>
</dbReference>
<dbReference type="GO" id="GO:0022857">
    <property type="term" value="F:transmembrane transporter activity"/>
    <property type="evidence" value="ECO:0007669"/>
    <property type="project" value="InterPro"/>
</dbReference>
<dbReference type="EMBL" id="CAEZUD010000020">
    <property type="protein sequence ID" value="CAB4588333.1"/>
    <property type="molecule type" value="Genomic_DNA"/>
</dbReference>
<keyword evidence="3 6" id="KW-0812">Transmembrane</keyword>
<dbReference type="EMBL" id="CAEZYL010000035">
    <property type="protein sequence ID" value="CAB4722996.1"/>
    <property type="molecule type" value="Genomic_DNA"/>
</dbReference>
<dbReference type="CDD" id="cd06579">
    <property type="entry name" value="TM_PBP1_transp_AraH_like"/>
    <property type="match status" value="1"/>
</dbReference>
<accession>A0A6J6FMZ6</accession>
<sequence length="336" mass="35471">MSTPPVRELKRSARLQISRGMKTVLGATILLYIASALIAPTSVSKIAQLGMLPFAACLAIIGLGQTLVVQQGGIDLSVAGAVSLTVVIVTWGPDRNDDRLIPAVAAAFGAAIITGLINGFLITKTKLNSIVATLGVNALLYGVMMALSGGSPRRTTDRLSHFTNDKILGLPHSLYFGIIFTIIVTILLKRTVFGRRFEAVGANPRAAHATGLKIVRYQIGAYVCAQLLYCVAGVVLGGVISQPTAYQGDDYVLPSVAIVVLGGTSLLGGRGFPAASALGALFLKQLDMFVLSLGVPYGVRTIVISVSLMLGIALYAVNWKSTNFSFKKRDRELQPV</sequence>
<dbReference type="Pfam" id="PF02653">
    <property type="entry name" value="BPD_transp_2"/>
    <property type="match status" value="1"/>
</dbReference>